<dbReference type="SUPFAM" id="SSF51905">
    <property type="entry name" value="FAD/NAD(P)-binding domain"/>
    <property type="match status" value="1"/>
</dbReference>
<dbReference type="EMBL" id="UINC01002362">
    <property type="protein sequence ID" value="SUZ95862.1"/>
    <property type="molecule type" value="Genomic_DNA"/>
</dbReference>
<name>A0A381RVG0_9ZZZZ</name>
<organism evidence="1">
    <name type="scientific">marine metagenome</name>
    <dbReference type="NCBI Taxonomy" id="408172"/>
    <lineage>
        <taxon>unclassified sequences</taxon>
        <taxon>metagenomes</taxon>
        <taxon>ecological metagenomes</taxon>
    </lineage>
</organism>
<accession>A0A381RVG0</accession>
<dbReference type="InterPro" id="IPR036188">
    <property type="entry name" value="FAD/NAD-bd_sf"/>
</dbReference>
<dbReference type="AlphaFoldDB" id="A0A381RVG0"/>
<dbReference type="Gene3D" id="3.50.50.60">
    <property type="entry name" value="FAD/NAD(P)-binding domain"/>
    <property type="match status" value="1"/>
</dbReference>
<reference evidence="1" key="1">
    <citation type="submission" date="2018-05" db="EMBL/GenBank/DDBJ databases">
        <authorList>
            <person name="Lanie J.A."/>
            <person name="Ng W.-L."/>
            <person name="Kazmierczak K.M."/>
            <person name="Andrzejewski T.M."/>
            <person name="Davidsen T.M."/>
            <person name="Wayne K.J."/>
            <person name="Tettelin H."/>
            <person name="Glass J.I."/>
            <person name="Rusch D."/>
            <person name="Podicherti R."/>
            <person name="Tsui H.-C.T."/>
            <person name="Winkler M.E."/>
        </authorList>
    </citation>
    <scope>NUCLEOTIDE SEQUENCE</scope>
</reference>
<protein>
    <recommendedName>
        <fullName evidence="2">FAD dependent oxidoreductase domain-containing protein</fullName>
    </recommendedName>
</protein>
<sequence length="150" mass="17141">MPKNTHDVIVIGAGHNGLTCASYMAKAGLDVLVLEKNEYIGGAAVSRELFPGWKYSNCSYVCSLLRPEIMRDLELYKYGLQVIPYEGSATMMRNGDYYAHYHDHDMTIKSIRRHSLKDAEAYERYSRDVLRQCKIIKPILKMTPPDLTSF</sequence>
<dbReference type="PRINTS" id="PR00419">
    <property type="entry name" value="ADXRDTASE"/>
</dbReference>
<feature type="non-terminal residue" evidence="1">
    <location>
        <position position="150"/>
    </location>
</feature>
<dbReference type="PANTHER" id="PTHR10668">
    <property type="entry name" value="PHYTOENE DEHYDROGENASE"/>
    <property type="match status" value="1"/>
</dbReference>
<gene>
    <name evidence="1" type="ORF">METZ01_LOCUS48716</name>
</gene>
<proteinExistence type="predicted"/>
<evidence type="ECO:0008006" key="2">
    <source>
        <dbReference type="Google" id="ProtNLM"/>
    </source>
</evidence>
<dbReference type="PANTHER" id="PTHR10668:SF103">
    <property type="entry name" value="PYRIDINE NUCLEOTIDE-DISULFIDE OXIDOREDUCTASE DOMAIN-CONTAINING PROTEIN 2"/>
    <property type="match status" value="1"/>
</dbReference>
<evidence type="ECO:0000313" key="1">
    <source>
        <dbReference type="EMBL" id="SUZ95862.1"/>
    </source>
</evidence>
<dbReference type="Pfam" id="PF13450">
    <property type="entry name" value="NAD_binding_8"/>
    <property type="match status" value="1"/>
</dbReference>